<evidence type="ECO:0000259" key="1">
    <source>
        <dbReference type="Pfam" id="PF04773"/>
    </source>
</evidence>
<dbReference type="InterPro" id="IPR006860">
    <property type="entry name" value="FecR"/>
</dbReference>
<dbReference type="RefSeq" id="WP_341835399.1">
    <property type="nucleotide sequence ID" value="NZ_CP149822.1"/>
</dbReference>
<dbReference type="Pfam" id="PF16344">
    <property type="entry name" value="FecR_C"/>
    <property type="match status" value="1"/>
</dbReference>
<name>A0ABZ2YMA3_9BACT</name>
<gene>
    <name evidence="3" type="ORF">WJU16_21185</name>
</gene>
<dbReference type="Proteomes" id="UP001485459">
    <property type="component" value="Chromosome"/>
</dbReference>
<dbReference type="PANTHER" id="PTHR30273:SF2">
    <property type="entry name" value="PROTEIN FECR"/>
    <property type="match status" value="1"/>
</dbReference>
<feature type="domain" description="Protein FecR C-terminal" evidence="2">
    <location>
        <begin position="315"/>
        <end position="382"/>
    </location>
</feature>
<reference evidence="4" key="1">
    <citation type="submission" date="2024-03" db="EMBL/GenBank/DDBJ databases">
        <title>Chitinophaga horti sp. nov., isolated from garden soil.</title>
        <authorList>
            <person name="Lee D.S."/>
            <person name="Han D.M."/>
            <person name="Baek J.H."/>
            <person name="Choi D.G."/>
            <person name="Jeon J.H."/>
            <person name="Jeon C.O."/>
        </authorList>
    </citation>
    <scope>NUCLEOTIDE SEQUENCE [LARGE SCALE GENOMIC DNA]</scope>
    <source>
        <strain evidence="4">GPA1</strain>
    </source>
</reference>
<dbReference type="InterPro" id="IPR012373">
    <property type="entry name" value="Ferrdict_sens_TM"/>
</dbReference>
<dbReference type="Pfam" id="PF04773">
    <property type="entry name" value="FecR"/>
    <property type="match status" value="1"/>
</dbReference>
<dbReference type="InterPro" id="IPR032508">
    <property type="entry name" value="FecR_C"/>
</dbReference>
<feature type="domain" description="FecR protein" evidence="1">
    <location>
        <begin position="183"/>
        <end position="278"/>
    </location>
</feature>
<evidence type="ECO:0000313" key="3">
    <source>
        <dbReference type="EMBL" id="WZN40482.1"/>
    </source>
</evidence>
<organism evidence="3 4">
    <name type="scientific">Chitinophaga pollutisoli</name>
    <dbReference type="NCBI Taxonomy" id="3133966"/>
    <lineage>
        <taxon>Bacteria</taxon>
        <taxon>Pseudomonadati</taxon>
        <taxon>Bacteroidota</taxon>
        <taxon>Chitinophagia</taxon>
        <taxon>Chitinophagales</taxon>
        <taxon>Chitinophagaceae</taxon>
        <taxon>Chitinophaga</taxon>
    </lineage>
</organism>
<sequence>MQEERLRYLLGLHLHGRTSAAEAEELNALLQDESKAALFIPILSEMMAASPAAADYDAGCWESVRQRILEADAGVQLAPQRRTWWKWAAAAVVAGILATGAWQYTHREKLPAAAVSMEGRYKNDVPPGGNRASLMLANGDVIDLDAAADGKLAQQGTTRISKLQDGQVAYNEDEDATVAAWNTLTTPRGGQFRLTLPDGTQVWLNAASSLRFPTAFVGKERIVELTGEAYFEVAKDAGKPFIVKAAGGMDVQVLGTHFNVAAYEEEPSSTVTLLEGAVTVNRQQLEPGQQAIRQNGHIRIRPADTEQAVAWKNGYFSFNDADITTVMKELERWYDIKVQYDTDASKLRFGGGIQRSLPLSSVLKILEKYQVKFRIDGRVITVIP</sequence>
<dbReference type="Gene3D" id="2.60.120.1440">
    <property type="match status" value="1"/>
</dbReference>
<dbReference type="EMBL" id="CP149822">
    <property type="protein sequence ID" value="WZN40482.1"/>
    <property type="molecule type" value="Genomic_DNA"/>
</dbReference>
<proteinExistence type="predicted"/>
<dbReference type="PANTHER" id="PTHR30273">
    <property type="entry name" value="PERIPLASMIC SIGNAL SENSOR AND SIGMA FACTOR ACTIVATOR FECR-RELATED"/>
    <property type="match status" value="1"/>
</dbReference>
<keyword evidence="4" id="KW-1185">Reference proteome</keyword>
<accession>A0ABZ2YMA3</accession>
<evidence type="ECO:0000259" key="2">
    <source>
        <dbReference type="Pfam" id="PF16344"/>
    </source>
</evidence>
<dbReference type="Gene3D" id="3.55.50.30">
    <property type="match status" value="1"/>
</dbReference>
<protein>
    <submittedName>
        <fullName evidence="3">FecR domain-containing protein</fullName>
    </submittedName>
</protein>
<evidence type="ECO:0000313" key="4">
    <source>
        <dbReference type="Proteomes" id="UP001485459"/>
    </source>
</evidence>
<dbReference type="PIRSF" id="PIRSF018266">
    <property type="entry name" value="FecR"/>
    <property type="match status" value="1"/>
</dbReference>